<dbReference type="RefSeq" id="WP_261297452.1">
    <property type="nucleotide sequence ID" value="NZ_JAMTCD010000004.1"/>
</dbReference>
<feature type="domain" description="GGDEF" evidence="4">
    <location>
        <begin position="170"/>
        <end position="294"/>
    </location>
</feature>
<dbReference type="AlphaFoldDB" id="A0A9X2WKD0"/>
<protein>
    <recommendedName>
        <fullName evidence="1">diguanylate cyclase</fullName>
        <ecNumber evidence="1">2.7.7.65</ecNumber>
    </recommendedName>
</protein>
<evidence type="ECO:0000259" key="4">
    <source>
        <dbReference type="PROSITE" id="PS50887"/>
    </source>
</evidence>
<feature type="transmembrane region" description="Helical" evidence="3">
    <location>
        <begin position="106"/>
        <end position="122"/>
    </location>
</feature>
<dbReference type="CDD" id="cd01949">
    <property type="entry name" value="GGDEF"/>
    <property type="match status" value="1"/>
</dbReference>
<proteinExistence type="predicted"/>
<dbReference type="PROSITE" id="PS50887">
    <property type="entry name" value="GGDEF"/>
    <property type="match status" value="1"/>
</dbReference>
<evidence type="ECO:0000313" key="6">
    <source>
        <dbReference type="Proteomes" id="UP001155546"/>
    </source>
</evidence>
<dbReference type="SMART" id="SM00267">
    <property type="entry name" value="GGDEF"/>
    <property type="match status" value="1"/>
</dbReference>
<keyword evidence="3" id="KW-0812">Transmembrane</keyword>
<dbReference type="InterPro" id="IPR029787">
    <property type="entry name" value="Nucleotide_cyclase"/>
</dbReference>
<reference evidence="5" key="1">
    <citation type="journal article" date="2023" name="Int. J. Syst. Evol. Microbiol.">
        <title>&lt;i&gt;Shewanella septentrionalis&lt;/i&gt; sp. nov. and &lt;i&gt;Shewanella holmiensis&lt;/i&gt; sp. nov., isolated from Baltic Sea water and sediments.</title>
        <authorList>
            <person name="Martin-Rodriguez A.J."/>
            <person name="Thorell K."/>
            <person name="Joffre E."/>
            <person name="Jensie-Markopoulos S."/>
            <person name="Moore E.R.B."/>
            <person name="Sjoling A."/>
        </authorList>
    </citation>
    <scope>NUCLEOTIDE SEQUENCE</scope>
    <source>
        <strain evidence="5">SP1S2-7</strain>
    </source>
</reference>
<dbReference type="Proteomes" id="UP001155546">
    <property type="component" value="Unassembled WGS sequence"/>
</dbReference>
<dbReference type="InterPro" id="IPR050469">
    <property type="entry name" value="Diguanylate_Cyclase"/>
</dbReference>
<evidence type="ECO:0000256" key="1">
    <source>
        <dbReference type="ARBA" id="ARBA00012528"/>
    </source>
</evidence>
<dbReference type="Pfam" id="PF00990">
    <property type="entry name" value="GGDEF"/>
    <property type="match status" value="1"/>
</dbReference>
<dbReference type="EMBL" id="JAMTCD010000004">
    <property type="protein sequence ID" value="MCT7941019.1"/>
    <property type="molecule type" value="Genomic_DNA"/>
</dbReference>
<dbReference type="GO" id="GO:0043709">
    <property type="term" value="P:cell adhesion involved in single-species biofilm formation"/>
    <property type="evidence" value="ECO:0007669"/>
    <property type="project" value="TreeGrafter"/>
</dbReference>
<dbReference type="PANTHER" id="PTHR45138:SF9">
    <property type="entry name" value="DIGUANYLATE CYCLASE DGCM-RELATED"/>
    <property type="match status" value="1"/>
</dbReference>
<gene>
    <name evidence="5" type="ORF">NE535_04320</name>
</gene>
<dbReference type="Gene3D" id="3.30.70.270">
    <property type="match status" value="1"/>
</dbReference>
<dbReference type="NCBIfam" id="TIGR00254">
    <property type="entry name" value="GGDEF"/>
    <property type="match status" value="1"/>
</dbReference>
<name>A0A9X2WKD0_9GAMM</name>
<keyword evidence="3" id="KW-1133">Transmembrane helix</keyword>
<accession>A0A9X2WKD0</accession>
<evidence type="ECO:0000256" key="3">
    <source>
        <dbReference type="SAM" id="Phobius"/>
    </source>
</evidence>
<feature type="transmembrane region" description="Helical" evidence="3">
    <location>
        <begin position="38"/>
        <end position="60"/>
    </location>
</feature>
<keyword evidence="3" id="KW-0472">Membrane</keyword>
<evidence type="ECO:0000256" key="2">
    <source>
        <dbReference type="ARBA" id="ARBA00034247"/>
    </source>
</evidence>
<comment type="catalytic activity">
    <reaction evidence="2">
        <text>2 GTP = 3',3'-c-di-GMP + 2 diphosphate</text>
        <dbReference type="Rhea" id="RHEA:24898"/>
        <dbReference type="ChEBI" id="CHEBI:33019"/>
        <dbReference type="ChEBI" id="CHEBI:37565"/>
        <dbReference type="ChEBI" id="CHEBI:58805"/>
        <dbReference type="EC" id="2.7.7.65"/>
    </reaction>
</comment>
<organism evidence="5 6">
    <name type="scientific">Shewanella holmiensis</name>
    <dbReference type="NCBI Taxonomy" id="2952222"/>
    <lineage>
        <taxon>Bacteria</taxon>
        <taxon>Pseudomonadati</taxon>
        <taxon>Pseudomonadota</taxon>
        <taxon>Gammaproteobacteria</taxon>
        <taxon>Alteromonadales</taxon>
        <taxon>Shewanellaceae</taxon>
        <taxon>Shewanella</taxon>
    </lineage>
</organism>
<feature type="transmembrane region" description="Helical" evidence="3">
    <location>
        <begin position="67"/>
        <end position="86"/>
    </location>
</feature>
<sequence>MTTNHKVKINLSIAVLFSLIFSLCLLQAQLKLTNNIDLLDVVSEGALLVLGASWLVLILSARPGGRVTWLLTIGLTGYCLGCYMDLLDEFFLSESLPSWFKFFEKIPTPLGLIVLTVGLWLWRDEQATINEQLRTREQFYREHQLVDQLTLLCDARAMRIQLNHNMAKFQSTALIMLDLDNFNQINIKYGFSQGDQRLINIAQMLAVQLRTQDLVCRYAGDRFIIMLPNCSETFADAMAIELINAIKKLDCQASYAIEFLPIEGKKNINNAEEFIEQVNIKLEQVKQQCWPKAI</sequence>
<comment type="caution">
    <text evidence="5">The sequence shown here is derived from an EMBL/GenBank/DDBJ whole genome shotgun (WGS) entry which is preliminary data.</text>
</comment>
<dbReference type="SUPFAM" id="SSF55073">
    <property type="entry name" value="Nucleotide cyclase"/>
    <property type="match status" value="1"/>
</dbReference>
<evidence type="ECO:0000313" key="5">
    <source>
        <dbReference type="EMBL" id="MCT7941019.1"/>
    </source>
</evidence>
<dbReference type="PANTHER" id="PTHR45138">
    <property type="entry name" value="REGULATORY COMPONENTS OF SENSORY TRANSDUCTION SYSTEM"/>
    <property type="match status" value="1"/>
</dbReference>
<keyword evidence="6" id="KW-1185">Reference proteome</keyword>
<dbReference type="InterPro" id="IPR000160">
    <property type="entry name" value="GGDEF_dom"/>
</dbReference>
<dbReference type="GO" id="GO:0005886">
    <property type="term" value="C:plasma membrane"/>
    <property type="evidence" value="ECO:0007669"/>
    <property type="project" value="TreeGrafter"/>
</dbReference>
<dbReference type="EC" id="2.7.7.65" evidence="1"/>
<dbReference type="GO" id="GO:0052621">
    <property type="term" value="F:diguanylate cyclase activity"/>
    <property type="evidence" value="ECO:0007669"/>
    <property type="project" value="UniProtKB-EC"/>
</dbReference>
<dbReference type="GO" id="GO:1902201">
    <property type="term" value="P:negative regulation of bacterial-type flagellum-dependent cell motility"/>
    <property type="evidence" value="ECO:0007669"/>
    <property type="project" value="TreeGrafter"/>
</dbReference>
<dbReference type="InterPro" id="IPR043128">
    <property type="entry name" value="Rev_trsase/Diguanyl_cyclase"/>
</dbReference>